<gene>
    <name evidence="2" type="ORF">TKK_020094</name>
</gene>
<comment type="caution">
    <text evidence="2">The sequence shown here is derived from an EMBL/GenBank/DDBJ whole genome shotgun (WGS) entry which is preliminary data.</text>
</comment>
<feature type="region of interest" description="Disordered" evidence="1">
    <location>
        <begin position="305"/>
        <end position="382"/>
    </location>
</feature>
<feature type="compositionally biased region" description="Polar residues" evidence="1">
    <location>
        <begin position="69"/>
        <end position="80"/>
    </location>
</feature>
<evidence type="ECO:0000313" key="2">
    <source>
        <dbReference type="EMBL" id="KAL3384151.1"/>
    </source>
</evidence>
<name>A0ABD2VUH0_9HYME</name>
<feature type="compositionally biased region" description="Basic and acidic residues" evidence="1">
    <location>
        <begin position="312"/>
        <end position="330"/>
    </location>
</feature>
<dbReference type="Proteomes" id="UP001627154">
    <property type="component" value="Unassembled WGS sequence"/>
</dbReference>
<proteinExistence type="predicted"/>
<dbReference type="AlphaFoldDB" id="A0ABD2VUH0"/>
<evidence type="ECO:0000313" key="3">
    <source>
        <dbReference type="Proteomes" id="UP001627154"/>
    </source>
</evidence>
<evidence type="ECO:0000256" key="1">
    <source>
        <dbReference type="SAM" id="MobiDB-lite"/>
    </source>
</evidence>
<sequence length="487" mass="55357">MAEFISIYKRDYAWPKRRSFFPRTDLACRITLPESYCLEFGKPPKPIVDAPRTNCPNDQTTTKDRPKSPTVQPRCSQPSAEKNAAKCPQPLPDETKCKSAVAQLDNEDLAKLLHGRVKIGKCPDTLVTPELNETESCLQKLYEQNPNLFAIVKKVSKGNDIAKFNQERLKSTYQVDFDQMGGDAQSLLAQQPEIKATCPMDADKPEVDCRRPDLEKRATILRHSRSQKKSDDPCESKYYLGKLGASKAKRIKPSFEDENEITSTSSLSRRKLPPWITEYREIICKTGVELQRQLKMGARRRALTRQNRKLLKKDCGKDDPNMIESAERPTKVGSRATGRTQQQQQQQQKCLSTREPRHRQEKTSNYELDEEAKNANFNGTDPGLNLDADDLDVSAHDDNAADMYDVDTPTVCFSFPSNFQLFPNVERTISSRISTIRISRTTRATRRNAKPKLTKIIGSTTRGQQHQPRITITRASLTKPKRRETPV</sequence>
<protein>
    <submittedName>
        <fullName evidence="2">Uncharacterized protein</fullName>
    </submittedName>
</protein>
<reference evidence="2 3" key="1">
    <citation type="journal article" date="2024" name="bioRxiv">
        <title>A reference genome for Trichogramma kaykai: A tiny desert-dwelling parasitoid wasp with competing sex-ratio distorters.</title>
        <authorList>
            <person name="Culotta J."/>
            <person name="Lindsey A.R."/>
        </authorList>
    </citation>
    <scope>NUCLEOTIDE SEQUENCE [LARGE SCALE GENOMIC DNA]</scope>
    <source>
        <strain evidence="2 3">KSX58</strain>
    </source>
</reference>
<accession>A0ABD2VUH0</accession>
<feature type="region of interest" description="Disordered" evidence="1">
    <location>
        <begin position="48"/>
        <end position="90"/>
    </location>
</feature>
<dbReference type="EMBL" id="JBJJXI010000178">
    <property type="protein sequence ID" value="KAL3384151.1"/>
    <property type="molecule type" value="Genomic_DNA"/>
</dbReference>
<keyword evidence="3" id="KW-1185">Reference proteome</keyword>
<organism evidence="2 3">
    <name type="scientific">Trichogramma kaykai</name>
    <dbReference type="NCBI Taxonomy" id="54128"/>
    <lineage>
        <taxon>Eukaryota</taxon>
        <taxon>Metazoa</taxon>
        <taxon>Ecdysozoa</taxon>
        <taxon>Arthropoda</taxon>
        <taxon>Hexapoda</taxon>
        <taxon>Insecta</taxon>
        <taxon>Pterygota</taxon>
        <taxon>Neoptera</taxon>
        <taxon>Endopterygota</taxon>
        <taxon>Hymenoptera</taxon>
        <taxon>Apocrita</taxon>
        <taxon>Proctotrupomorpha</taxon>
        <taxon>Chalcidoidea</taxon>
        <taxon>Trichogrammatidae</taxon>
        <taxon>Trichogramma</taxon>
    </lineage>
</organism>